<dbReference type="KEGG" id="mbr:MONBRDRAFT_9042"/>
<dbReference type="InParanoid" id="A9V1X0"/>
<dbReference type="EMBL" id="CH991554">
    <property type="protein sequence ID" value="EDQ88517.1"/>
    <property type="molecule type" value="Genomic_DNA"/>
</dbReference>
<feature type="signal peptide" evidence="1">
    <location>
        <begin position="1"/>
        <end position="36"/>
    </location>
</feature>
<dbReference type="STRING" id="81824.A9V1X0"/>
<evidence type="ECO:0000313" key="3">
    <source>
        <dbReference type="Proteomes" id="UP000001357"/>
    </source>
</evidence>
<organism evidence="2 3">
    <name type="scientific">Monosiga brevicollis</name>
    <name type="common">Choanoflagellate</name>
    <dbReference type="NCBI Taxonomy" id="81824"/>
    <lineage>
        <taxon>Eukaryota</taxon>
        <taxon>Choanoflagellata</taxon>
        <taxon>Craspedida</taxon>
        <taxon>Salpingoecidae</taxon>
        <taxon>Monosiga</taxon>
    </lineage>
</organism>
<dbReference type="Proteomes" id="UP000001357">
    <property type="component" value="Unassembled WGS sequence"/>
</dbReference>
<dbReference type="AlphaFoldDB" id="A9V1X0"/>
<proteinExistence type="predicted"/>
<dbReference type="RefSeq" id="XP_001746621.1">
    <property type="nucleotide sequence ID" value="XM_001746569.1"/>
</dbReference>
<keyword evidence="1" id="KW-0732">Signal</keyword>
<protein>
    <recommendedName>
        <fullName evidence="4">Apple domain-containing protein</fullName>
    </recommendedName>
</protein>
<evidence type="ECO:0008006" key="4">
    <source>
        <dbReference type="Google" id="ProtNLM"/>
    </source>
</evidence>
<dbReference type="PANTHER" id="PTHR36453:SF2">
    <property type="entry name" value="APPLE DOMAIN-CONTAINING PROTEIN"/>
    <property type="match status" value="1"/>
</dbReference>
<dbReference type="SUPFAM" id="SSF51126">
    <property type="entry name" value="Pectin lyase-like"/>
    <property type="match status" value="1"/>
</dbReference>
<feature type="chain" id="PRO_5002745184" description="Apple domain-containing protein" evidence="1">
    <location>
        <begin position="37"/>
        <end position="712"/>
    </location>
</feature>
<sequence>MAVSRFPCRVRNVCRGLSLLVGLVVALLVNARGTAAWSVTCRDQACLQTAVRNASAFRGAENITVTVMGPVTLTSSLQLGARPEHTGTLIFRGNESQGKPGAFEGGHVVTAAWHPVQLLGIDLWAARAPASLQLGDNQTRWRAARQLYIDGQRYSRTRSPPDAVGLTITNATGDAAGYATTSTVPLAWPDPAAVELVSDHTWVQHRCLVANTSNLTAVSLSTSAPCTANWSMPVLGASPGSSLKQVPLTSYQACQQACCQLGAACKAVDFRPGSCYLLDRTYDGNYSPHGASKLANMNPANVPVMRSRINMAQPCFTDVQNNGQYSMTLPSFLENTANFTGPGQWFYDQGKGIVYVWPLAEHVQINSSCVVLGGLDVLVNLHGAERVELTNLTLAYSSWLRPSTGNGFVERYGTIFFANGTNLAMPPAALQAAFVSDLNIEECSFLHLGSWAMAVGQAVKRIRISQNLFYDVSGGSLVLGALNGTHETDPQLQTAEIVVADNVIQNMSVEYKGAPGLHSFCLRDSIIEHNRIDTVGYSGISYNWPLRQGPTLGPNATDPSLGFTRNNAIRNNDIARFMTYMMDGGGIHTIGRTVNTTLSGNYFHDMGAGAPGWHSVEAQSVIYIDNWSCGYAITNNVLEHCNATKQGYYFFQGPSEGTAHDNVVDGLYLRDAGSINPNTPGMPCNCSNVHDVVGPWPATAAAIIAAAGPRRP</sequence>
<dbReference type="GeneID" id="5891855"/>
<gene>
    <name evidence="2" type="ORF">MONBRDRAFT_9042</name>
</gene>
<accession>A9V1X0</accession>
<dbReference type="PANTHER" id="PTHR36453">
    <property type="entry name" value="SECRETED PROTEIN-RELATED"/>
    <property type="match status" value="1"/>
</dbReference>
<reference evidence="2 3" key="1">
    <citation type="journal article" date="2008" name="Nature">
        <title>The genome of the choanoflagellate Monosiga brevicollis and the origin of metazoans.</title>
        <authorList>
            <consortium name="JGI Sequencing"/>
            <person name="King N."/>
            <person name="Westbrook M.J."/>
            <person name="Young S.L."/>
            <person name="Kuo A."/>
            <person name="Abedin M."/>
            <person name="Chapman J."/>
            <person name="Fairclough S."/>
            <person name="Hellsten U."/>
            <person name="Isogai Y."/>
            <person name="Letunic I."/>
            <person name="Marr M."/>
            <person name="Pincus D."/>
            <person name="Putnam N."/>
            <person name="Rokas A."/>
            <person name="Wright K.J."/>
            <person name="Zuzow R."/>
            <person name="Dirks W."/>
            <person name="Good M."/>
            <person name="Goodstein D."/>
            <person name="Lemons D."/>
            <person name="Li W."/>
            <person name="Lyons J.B."/>
            <person name="Morris A."/>
            <person name="Nichols S."/>
            <person name="Richter D.J."/>
            <person name="Salamov A."/>
            <person name="Bork P."/>
            <person name="Lim W.A."/>
            <person name="Manning G."/>
            <person name="Miller W.T."/>
            <person name="McGinnis W."/>
            <person name="Shapiro H."/>
            <person name="Tjian R."/>
            <person name="Grigoriev I.V."/>
            <person name="Rokhsar D."/>
        </authorList>
    </citation>
    <scope>NUCLEOTIDE SEQUENCE [LARGE SCALE GENOMIC DNA]</scope>
    <source>
        <strain evidence="3">MX1 / ATCC 50154</strain>
    </source>
</reference>
<dbReference type="eggNOG" id="ENOG502S95X">
    <property type="taxonomic scope" value="Eukaryota"/>
</dbReference>
<name>A9V1X0_MONBE</name>
<dbReference type="InterPro" id="IPR012334">
    <property type="entry name" value="Pectin_lyas_fold"/>
</dbReference>
<evidence type="ECO:0000256" key="1">
    <source>
        <dbReference type="SAM" id="SignalP"/>
    </source>
</evidence>
<dbReference type="Gene3D" id="2.160.20.10">
    <property type="entry name" value="Single-stranded right-handed beta-helix, Pectin lyase-like"/>
    <property type="match status" value="1"/>
</dbReference>
<dbReference type="InterPro" id="IPR011050">
    <property type="entry name" value="Pectin_lyase_fold/virulence"/>
</dbReference>
<keyword evidence="3" id="KW-1185">Reference proteome</keyword>
<evidence type="ECO:0000313" key="2">
    <source>
        <dbReference type="EMBL" id="EDQ88517.1"/>
    </source>
</evidence>